<dbReference type="WBParaSite" id="SCUD_0000586501-mRNA-1">
    <property type="protein sequence ID" value="SCUD_0000586501-mRNA-1"/>
    <property type="gene ID" value="SCUD_0000586501"/>
</dbReference>
<organism evidence="1">
    <name type="scientific">Schistosoma curassoni</name>
    <dbReference type="NCBI Taxonomy" id="6186"/>
    <lineage>
        <taxon>Eukaryota</taxon>
        <taxon>Metazoa</taxon>
        <taxon>Spiralia</taxon>
        <taxon>Lophotrochozoa</taxon>
        <taxon>Platyhelminthes</taxon>
        <taxon>Trematoda</taxon>
        <taxon>Digenea</taxon>
        <taxon>Strigeidida</taxon>
        <taxon>Schistosomatoidea</taxon>
        <taxon>Schistosomatidae</taxon>
        <taxon>Schistosoma</taxon>
    </lineage>
</organism>
<proteinExistence type="predicted"/>
<protein>
    <submittedName>
        <fullName evidence="1">Ovule protein</fullName>
    </submittedName>
</protein>
<sequence length="73" mass="8783">MQLYQEQTLNCQVIFINVYIECFALESKINLMFSHMHIYYTTGCIFLKLNTIKHDFMTLLFCSESFHTIMKIF</sequence>
<dbReference type="AlphaFoldDB" id="A0A183JT25"/>
<evidence type="ECO:0000313" key="1">
    <source>
        <dbReference type="WBParaSite" id="SCUD_0000586501-mRNA-1"/>
    </source>
</evidence>
<reference evidence="1" key="1">
    <citation type="submission" date="2016-06" db="UniProtKB">
        <authorList>
            <consortium name="WormBaseParasite"/>
        </authorList>
    </citation>
    <scope>IDENTIFICATION</scope>
</reference>
<accession>A0A183JT25</accession>
<name>A0A183JT25_9TREM</name>